<dbReference type="EMBL" id="CM000843">
    <property type="protein sequence ID" value="KRH35155.1"/>
    <property type="molecule type" value="Genomic_DNA"/>
</dbReference>
<evidence type="ECO:0000313" key="1">
    <source>
        <dbReference type="EMBL" id="KRH35155.1"/>
    </source>
</evidence>
<reference evidence="1 2" key="1">
    <citation type="journal article" date="2010" name="Nature">
        <title>Genome sequence of the palaeopolyploid soybean.</title>
        <authorList>
            <person name="Schmutz J."/>
            <person name="Cannon S.B."/>
            <person name="Schlueter J."/>
            <person name="Ma J."/>
            <person name="Mitros T."/>
            <person name="Nelson W."/>
            <person name="Hyten D.L."/>
            <person name="Song Q."/>
            <person name="Thelen J.J."/>
            <person name="Cheng J."/>
            <person name="Xu D."/>
            <person name="Hellsten U."/>
            <person name="May G.D."/>
            <person name="Yu Y."/>
            <person name="Sakurai T."/>
            <person name="Umezawa T."/>
            <person name="Bhattacharyya M.K."/>
            <person name="Sandhu D."/>
            <person name="Valliyodan B."/>
            <person name="Lindquist E."/>
            <person name="Peto M."/>
            <person name="Grant D."/>
            <person name="Shu S."/>
            <person name="Goodstein D."/>
            <person name="Barry K."/>
            <person name="Futrell-Griggs M."/>
            <person name="Abernathy B."/>
            <person name="Du J."/>
            <person name="Tian Z."/>
            <person name="Zhu L."/>
            <person name="Gill N."/>
            <person name="Joshi T."/>
            <person name="Libault M."/>
            <person name="Sethuraman A."/>
            <person name="Zhang X.-C."/>
            <person name="Shinozaki K."/>
            <person name="Nguyen H.T."/>
            <person name="Wing R.A."/>
            <person name="Cregan P."/>
            <person name="Specht J."/>
            <person name="Grimwood J."/>
            <person name="Rokhsar D."/>
            <person name="Stacey G."/>
            <person name="Shoemaker R.C."/>
            <person name="Jackson S.A."/>
        </authorList>
    </citation>
    <scope>NUCLEOTIDE SEQUENCE [LARGE SCALE GENOMIC DNA]</scope>
    <source>
        <strain evidence="2">cv. Williams 82</strain>
        <tissue evidence="1">Callus</tissue>
    </source>
</reference>
<name>K7LKX0_SOYBN</name>
<protein>
    <submittedName>
        <fullName evidence="1 2">Uncharacterized protein</fullName>
    </submittedName>
</protein>
<proteinExistence type="predicted"/>
<dbReference type="PaxDb" id="3847-GLYMA10G37003.1"/>
<accession>K7LKX0</accession>
<sequence length="71" mass="8050">MIKSNQGFPHFHERVWVKKLVHRRKICLGTWNIGILTVAGKSMEIVDTILGGSILSACKKKYVGRRKGSRN</sequence>
<reference evidence="1" key="3">
    <citation type="submission" date="2018-07" db="EMBL/GenBank/DDBJ databases">
        <title>WGS assembly of Glycine max.</title>
        <authorList>
            <person name="Schmutz J."/>
            <person name="Cannon S."/>
            <person name="Schlueter J."/>
            <person name="Ma J."/>
            <person name="Mitros T."/>
            <person name="Nelson W."/>
            <person name="Hyten D."/>
            <person name="Song Q."/>
            <person name="Thelen J."/>
            <person name="Cheng J."/>
            <person name="Xu D."/>
            <person name="Hellsten U."/>
            <person name="May G."/>
            <person name="Yu Y."/>
            <person name="Sakurai T."/>
            <person name="Umezawa T."/>
            <person name="Bhattacharyya M."/>
            <person name="Sandhu D."/>
            <person name="Valliyodan B."/>
            <person name="Lindquist E."/>
            <person name="Peto M."/>
            <person name="Grant D."/>
            <person name="Shu S."/>
            <person name="Goodstein D."/>
            <person name="Barry K."/>
            <person name="Futrell-Griggs M."/>
            <person name="Abernathy B."/>
            <person name="Du J."/>
            <person name="Tian Z."/>
            <person name="Zhu L."/>
            <person name="Gill N."/>
            <person name="Joshi T."/>
            <person name="Libault M."/>
            <person name="Sethuraman A."/>
            <person name="Zhang X."/>
            <person name="Shinozaki K."/>
            <person name="Nguyen H."/>
            <person name="Wing R."/>
            <person name="Cregan P."/>
            <person name="Specht J."/>
            <person name="Grimwood J."/>
            <person name="Rokhsar D."/>
            <person name="Stacey G."/>
            <person name="Shoemaker R."/>
            <person name="Jackson S."/>
        </authorList>
    </citation>
    <scope>NUCLEOTIDE SEQUENCE</scope>
    <source>
        <tissue evidence="1">Callus</tissue>
    </source>
</reference>
<dbReference type="Proteomes" id="UP000008827">
    <property type="component" value="Chromosome 10"/>
</dbReference>
<evidence type="ECO:0000313" key="3">
    <source>
        <dbReference type="Proteomes" id="UP000008827"/>
    </source>
</evidence>
<evidence type="ECO:0000313" key="2">
    <source>
        <dbReference type="EnsemblPlants" id="KRH35155"/>
    </source>
</evidence>
<dbReference type="InParanoid" id="K7LKX0"/>
<dbReference type="HOGENOM" id="CLU_2745043_0_0_1"/>
<keyword evidence="3" id="KW-1185">Reference proteome</keyword>
<gene>
    <name evidence="1" type="ORF">GLYMA_10G225600</name>
</gene>
<dbReference type="Gramene" id="KRH35155">
    <property type="protein sequence ID" value="KRH35155"/>
    <property type="gene ID" value="GLYMA_10G225600"/>
</dbReference>
<dbReference type="EnsemblPlants" id="KRH35155">
    <property type="protein sequence ID" value="KRH35155"/>
    <property type="gene ID" value="GLYMA_10G225600"/>
</dbReference>
<reference evidence="2" key="2">
    <citation type="submission" date="2018-02" db="UniProtKB">
        <authorList>
            <consortium name="EnsemblPlants"/>
        </authorList>
    </citation>
    <scope>IDENTIFICATION</scope>
    <source>
        <strain evidence="2">Williams 82</strain>
    </source>
</reference>
<dbReference type="AlphaFoldDB" id="K7LKX0"/>
<organism evidence="2">
    <name type="scientific">Glycine max</name>
    <name type="common">Soybean</name>
    <name type="synonym">Glycine hispida</name>
    <dbReference type="NCBI Taxonomy" id="3847"/>
    <lineage>
        <taxon>Eukaryota</taxon>
        <taxon>Viridiplantae</taxon>
        <taxon>Streptophyta</taxon>
        <taxon>Embryophyta</taxon>
        <taxon>Tracheophyta</taxon>
        <taxon>Spermatophyta</taxon>
        <taxon>Magnoliopsida</taxon>
        <taxon>eudicotyledons</taxon>
        <taxon>Gunneridae</taxon>
        <taxon>Pentapetalae</taxon>
        <taxon>rosids</taxon>
        <taxon>fabids</taxon>
        <taxon>Fabales</taxon>
        <taxon>Fabaceae</taxon>
        <taxon>Papilionoideae</taxon>
        <taxon>50 kb inversion clade</taxon>
        <taxon>NPAAA clade</taxon>
        <taxon>indigoferoid/millettioid clade</taxon>
        <taxon>Phaseoleae</taxon>
        <taxon>Glycine</taxon>
        <taxon>Glycine subgen. Soja</taxon>
    </lineage>
</organism>